<reference evidence="1 2" key="1">
    <citation type="journal article" date="2021" name="Appl. Environ. Microbiol.">
        <title>Genetic linkage and physical mapping for an oyster mushroom Pleurotus cornucopiae and QTL analysis for the trait cap color.</title>
        <authorList>
            <person name="Zhang Y."/>
            <person name="Gao W."/>
            <person name="Sonnenberg A."/>
            <person name="Chen Q."/>
            <person name="Zhang J."/>
            <person name="Huang C."/>
        </authorList>
    </citation>
    <scope>NUCLEOTIDE SEQUENCE [LARGE SCALE GENOMIC DNA]</scope>
    <source>
        <strain evidence="1">CCMSSC00406</strain>
    </source>
</reference>
<organism evidence="1 2">
    <name type="scientific">Pleurotus cornucopiae</name>
    <name type="common">Cornucopia mushroom</name>
    <dbReference type="NCBI Taxonomy" id="5321"/>
    <lineage>
        <taxon>Eukaryota</taxon>
        <taxon>Fungi</taxon>
        <taxon>Dikarya</taxon>
        <taxon>Basidiomycota</taxon>
        <taxon>Agaricomycotina</taxon>
        <taxon>Agaricomycetes</taxon>
        <taxon>Agaricomycetidae</taxon>
        <taxon>Agaricales</taxon>
        <taxon>Pleurotineae</taxon>
        <taxon>Pleurotaceae</taxon>
        <taxon>Pleurotus</taxon>
    </lineage>
</organism>
<accession>A0ACB7J3Y2</accession>
<proteinExistence type="predicted"/>
<keyword evidence="2" id="KW-1185">Reference proteome</keyword>
<evidence type="ECO:0000313" key="1">
    <source>
        <dbReference type="EMBL" id="KAG9224965.1"/>
    </source>
</evidence>
<sequence>MPGEGRTTPVNDPENNPLEQRVVGLESSMQEILSLLRTAASTPPQPPPVPPVPVVPANPITPNPQGAPPLLSYVPPPTSNTTTGALSIPDLFPDVDATIVASIGKHEFKPQQLGKLIPSITAKATTTTYALEDGALRATDTAPIKDLPDFSTFMRALGVYFQILFRFVATTGSIQAVADVAVSTQGYTNLLHEYSREMLRGDYSLWADEDRALVGQLHRSNIFQEVKSSSASSSKQKSAAPASVTCDVSSQTCNRFNDGRCSTTPCKSGRIHKCSACGSTAHGKTRASHPLSSPRPRQQDEPRIPPLPSSIPTSTPPPLIDAPLSLFPPNILPPARPNSDPRCNRVSLRSADDPPVVSTLVPSQWAHYLAEYPDYEFVQALLHIIKHGAAIGFAGSDKPQSCRNLKTAVEHPDVIDKDMCVLQSNGRVHGPLSSPPHPAFRASPLGTVTRKRFPSKFRVINHLSWPPGDSVNDGIPDSEAHIVYEAVYHAISTIRRLGRNCLLAKLDLKDAFRHIPLRVADYHLIGCFWDGAFYEYMVLIFGLKSAPYIFNLFAEALHWIIQRHIPAELKHYLDDFLPIFAPDTPLTLANDAVAWMQTLGNSLGLTFQPEKTVWPTTRLEFLGIELDSGSMEARLPDDKLTYLKELLSSWSSKSSCNLHELQELTGFLYFSSQVVPYSRAFIRQLIRFSTSFSTPHSRRFIPRYARSDLRWWSTYASSWNGVTLIDPPRIHHNVYTDASGTKGLGGAYNNHWFSTRVPRRFRGSKRDIQFKELYAVLQAILRWGHLWRHSHVHFHVDNQAVVAALSDHTNRSTHLVKLLRLVLMLAAALQFSFSSSWLSSTDNAIADAASRFQYARLFSLAPNLDKKPYSVNLQTLGIKRILSTQDSTGQKSFINFVRERPALVNNDGSCIPASQRSILEWIAYLGSRSLQPKTIKSYLTAVRSLHLEADAPFTACEAPIVQRLIRGIKRYHGERERKPKLPITFPILFKLASLAYPSFDDVVFITAAKLAYAGFLRCGEFTIDKPNSFDPNVHITRSSVRFMPSTLNPDHIILTLPASKTDPFRKGVTIYISSAPDSPATCPVSALLHLFTVNPLPPNSPLFTTSDQSPLTRSRFIARLRIALLDAGYQPHGFSGHSFRRGAASAAAAAGFLDHEIQQLGRWRSDAYRLYIDTPKDRILNLSSRLHMADPHVPAFEPPSLRFTPSLA</sequence>
<protein>
    <submittedName>
        <fullName evidence="1">Uncharacterized protein</fullName>
    </submittedName>
</protein>
<dbReference type="Proteomes" id="UP000824881">
    <property type="component" value="Unassembled WGS sequence"/>
</dbReference>
<gene>
    <name evidence="1" type="ORF">CCMSSC00406_0001884</name>
</gene>
<evidence type="ECO:0000313" key="2">
    <source>
        <dbReference type="Proteomes" id="UP000824881"/>
    </source>
</evidence>
<name>A0ACB7J3Y2_PLECO</name>
<dbReference type="EMBL" id="WQMT02000003">
    <property type="protein sequence ID" value="KAG9224965.1"/>
    <property type="molecule type" value="Genomic_DNA"/>
</dbReference>
<comment type="caution">
    <text evidence="1">The sequence shown here is derived from an EMBL/GenBank/DDBJ whole genome shotgun (WGS) entry which is preliminary data.</text>
</comment>